<gene>
    <name evidence="1" type="ORF">SPELUC_LOCUS11045</name>
</gene>
<evidence type="ECO:0000313" key="1">
    <source>
        <dbReference type="EMBL" id="CAG8696491.1"/>
    </source>
</evidence>
<dbReference type="EMBL" id="CAJVPW010022199">
    <property type="protein sequence ID" value="CAG8696491.1"/>
    <property type="molecule type" value="Genomic_DNA"/>
</dbReference>
<protein>
    <submittedName>
        <fullName evidence="1">15566_t:CDS:1</fullName>
    </submittedName>
</protein>
<proteinExistence type="predicted"/>
<feature type="non-terminal residue" evidence="1">
    <location>
        <position position="1"/>
    </location>
</feature>
<sequence>HSERIPVQNADNACSSSLALKSSQRYQVNACTCGSDEKIQGFVT</sequence>
<evidence type="ECO:0000313" key="2">
    <source>
        <dbReference type="Proteomes" id="UP000789366"/>
    </source>
</evidence>
<comment type="caution">
    <text evidence="1">The sequence shown here is derived from an EMBL/GenBank/DDBJ whole genome shotgun (WGS) entry which is preliminary data.</text>
</comment>
<keyword evidence="2" id="KW-1185">Reference proteome</keyword>
<dbReference type="Proteomes" id="UP000789366">
    <property type="component" value="Unassembled WGS sequence"/>
</dbReference>
<accession>A0ACA9P7T2</accession>
<name>A0ACA9P7T2_9GLOM</name>
<reference evidence="1" key="1">
    <citation type="submission" date="2021-06" db="EMBL/GenBank/DDBJ databases">
        <authorList>
            <person name="Kallberg Y."/>
            <person name="Tangrot J."/>
            <person name="Rosling A."/>
        </authorList>
    </citation>
    <scope>NUCLEOTIDE SEQUENCE</scope>
    <source>
        <strain evidence="1">28 12/20/2015</strain>
    </source>
</reference>
<organism evidence="1 2">
    <name type="scientific">Cetraspora pellucida</name>
    <dbReference type="NCBI Taxonomy" id="1433469"/>
    <lineage>
        <taxon>Eukaryota</taxon>
        <taxon>Fungi</taxon>
        <taxon>Fungi incertae sedis</taxon>
        <taxon>Mucoromycota</taxon>
        <taxon>Glomeromycotina</taxon>
        <taxon>Glomeromycetes</taxon>
        <taxon>Diversisporales</taxon>
        <taxon>Gigasporaceae</taxon>
        <taxon>Cetraspora</taxon>
    </lineage>
</organism>